<feature type="compositionally biased region" description="Basic and acidic residues" evidence="1">
    <location>
        <begin position="143"/>
        <end position="153"/>
    </location>
</feature>
<feature type="compositionally biased region" description="Polar residues" evidence="1">
    <location>
        <begin position="1"/>
        <end position="15"/>
    </location>
</feature>
<evidence type="ECO:0000256" key="1">
    <source>
        <dbReference type="SAM" id="MobiDB-lite"/>
    </source>
</evidence>
<evidence type="ECO:0000313" key="3">
    <source>
        <dbReference type="Proteomes" id="UP001321760"/>
    </source>
</evidence>
<protein>
    <submittedName>
        <fullName evidence="2">Uncharacterized protein</fullName>
    </submittedName>
</protein>
<dbReference type="AlphaFoldDB" id="A0AAV9GIL2"/>
<proteinExistence type="predicted"/>
<reference evidence="2" key="1">
    <citation type="journal article" date="2023" name="Mol. Phylogenet. Evol.">
        <title>Genome-scale phylogeny and comparative genomics of the fungal order Sordariales.</title>
        <authorList>
            <person name="Hensen N."/>
            <person name="Bonometti L."/>
            <person name="Westerberg I."/>
            <person name="Brannstrom I.O."/>
            <person name="Guillou S."/>
            <person name="Cros-Aarteil S."/>
            <person name="Calhoun S."/>
            <person name="Haridas S."/>
            <person name="Kuo A."/>
            <person name="Mondo S."/>
            <person name="Pangilinan J."/>
            <person name="Riley R."/>
            <person name="LaButti K."/>
            <person name="Andreopoulos B."/>
            <person name="Lipzen A."/>
            <person name="Chen C."/>
            <person name="Yan M."/>
            <person name="Daum C."/>
            <person name="Ng V."/>
            <person name="Clum A."/>
            <person name="Steindorff A."/>
            <person name="Ohm R.A."/>
            <person name="Martin F."/>
            <person name="Silar P."/>
            <person name="Natvig D.O."/>
            <person name="Lalanne C."/>
            <person name="Gautier V."/>
            <person name="Ament-Velasquez S.L."/>
            <person name="Kruys A."/>
            <person name="Hutchinson M.I."/>
            <person name="Powell A.J."/>
            <person name="Barry K."/>
            <person name="Miller A.N."/>
            <person name="Grigoriev I.V."/>
            <person name="Debuchy R."/>
            <person name="Gladieux P."/>
            <person name="Hiltunen Thoren M."/>
            <person name="Johannesson H."/>
        </authorList>
    </citation>
    <scope>NUCLEOTIDE SEQUENCE</scope>
    <source>
        <strain evidence="2">PSN243</strain>
    </source>
</reference>
<organism evidence="2 3">
    <name type="scientific">Podospora aff. communis PSN243</name>
    <dbReference type="NCBI Taxonomy" id="3040156"/>
    <lineage>
        <taxon>Eukaryota</taxon>
        <taxon>Fungi</taxon>
        <taxon>Dikarya</taxon>
        <taxon>Ascomycota</taxon>
        <taxon>Pezizomycotina</taxon>
        <taxon>Sordariomycetes</taxon>
        <taxon>Sordariomycetidae</taxon>
        <taxon>Sordariales</taxon>
        <taxon>Podosporaceae</taxon>
        <taxon>Podospora</taxon>
    </lineage>
</organism>
<gene>
    <name evidence="2" type="ORF">QBC34DRAFT_495924</name>
</gene>
<name>A0AAV9GIL2_9PEZI</name>
<feature type="region of interest" description="Disordered" evidence="1">
    <location>
        <begin position="126"/>
        <end position="229"/>
    </location>
</feature>
<keyword evidence="3" id="KW-1185">Reference proteome</keyword>
<evidence type="ECO:0000313" key="2">
    <source>
        <dbReference type="EMBL" id="KAK4447834.1"/>
    </source>
</evidence>
<sequence length="229" mass="24489">MTSQPDTTQLNNIAQQAERDLNSYESKTGNNRDKKTGLEDAGVSDVATKKFPGSSVKYSDDLVTNAGMNRRIPPDEGGDVDDHGRFLRGSAYTGPGGPEDKIASAFQLRPGSVDEAALKRSGLDPRAVAGRDVPAFGEALDEQQYHRDAEAPRSNETIEQGRRAAKANLGRDENDAGEVPSQGKESQWSAFRGADYELAGSVPDRDADMGNIKPASAVGGPRRVQGEND</sequence>
<dbReference type="EMBL" id="MU865947">
    <property type="protein sequence ID" value="KAK4447834.1"/>
    <property type="molecule type" value="Genomic_DNA"/>
</dbReference>
<dbReference type="Proteomes" id="UP001321760">
    <property type="component" value="Unassembled WGS sequence"/>
</dbReference>
<comment type="caution">
    <text evidence="2">The sequence shown here is derived from an EMBL/GenBank/DDBJ whole genome shotgun (WGS) entry which is preliminary data.</text>
</comment>
<accession>A0AAV9GIL2</accession>
<reference evidence="2" key="2">
    <citation type="submission" date="2023-05" db="EMBL/GenBank/DDBJ databases">
        <authorList>
            <consortium name="Lawrence Berkeley National Laboratory"/>
            <person name="Steindorff A."/>
            <person name="Hensen N."/>
            <person name="Bonometti L."/>
            <person name="Westerberg I."/>
            <person name="Brannstrom I.O."/>
            <person name="Guillou S."/>
            <person name="Cros-Aarteil S."/>
            <person name="Calhoun S."/>
            <person name="Haridas S."/>
            <person name="Kuo A."/>
            <person name="Mondo S."/>
            <person name="Pangilinan J."/>
            <person name="Riley R."/>
            <person name="Labutti K."/>
            <person name="Andreopoulos B."/>
            <person name="Lipzen A."/>
            <person name="Chen C."/>
            <person name="Yanf M."/>
            <person name="Daum C."/>
            <person name="Ng V."/>
            <person name="Clum A."/>
            <person name="Ohm R."/>
            <person name="Martin F."/>
            <person name="Silar P."/>
            <person name="Natvig D."/>
            <person name="Lalanne C."/>
            <person name="Gautier V."/>
            <person name="Ament-Velasquez S.L."/>
            <person name="Kruys A."/>
            <person name="Hutchinson M.I."/>
            <person name="Powell A.J."/>
            <person name="Barry K."/>
            <person name="Miller A.N."/>
            <person name="Grigoriev I.V."/>
            <person name="Debuchy R."/>
            <person name="Gladieux P."/>
            <person name="Thoren M.H."/>
            <person name="Johannesson H."/>
        </authorList>
    </citation>
    <scope>NUCLEOTIDE SEQUENCE</scope>
    <source>
        <strain evidence="2">PSN243</strain>
    </source>
</reference>
<feature type="region of interest" description="Disordered" evidence="1">
    <location>
        <begin position="1"/>
        <end position="100"/>
    </location>
</feature>